<organism evidence="2 3">
    <name type="scientific">Winogradskyella aquimaris</name>
    <dbReference type="NCBI Taxonomy" id="864074"/>
    <lineage>
        <taxon>Bacteria</taxon>
        <taxon>Pseudomonadati</taxon>
        <taxon>Bacteroidota</taxon>
        <taxon>Flavobacteriia</taxon>
        <taxon>Flavobacteriales</taxon>
        <taxon>Flavobacteriaceae</taxon>
        <taxon>Winogradskyella</taxon>
    </lineage>
</organism>
<evidence type="ECO:0000259" key="1">
    <source>
        <dbReference type="PROSITE" id="PS51352"/>
    </source>
</evidence>
<sequence length="187" mass="21353">MKGKIKKSNIIFLLIVVLLIVPQTRQPIQVWLHKGLSYINQSTVIDSEERVKVANINWQVQNENGSVLDFKTTKGKVVFINFWATWCPPCIAEMPSLQSLYNDYSEKVVFLFVTNDNFKTVNSFKAKGNYTFDVFRPINQVPSALETASIPRTFIINKKGEIVVDESGAVNWNGEVVRQQLNELLKE</sequence>
<dbReference type="PROSITE" id="PS51352">
    <property type="entry name" value="THIOREDOXIN_2"/>
    <property type="match status" value="1"/>
</dbReference>
<dbReference type="SUPFAM" id="SSF52833">
    <property type="entry name" value="Thioredoxin-like"/>
    <property type="match status" value="1"/>
</dbReference>
<dbReference type="CDD" id="cd02966">
    <property type="entry name" value="TlpA_like_family"/>
    <property type="match status" value="1"/>
</dbReference>
<accession>A0ABU5EQH6</accession>
<gene>
    <name evidence="2" type="ORF">SNF14_07255</name>
</gene>
<keyword evidence="3" id="KW-1185">Reference proteome</keyword>
<dbReference type="Proteomes" id="UP001285855">
    <property type="component" value="Unassembled WGS sequence"/>
</dbReference>
<dbReference type="PANTHER" id="PTHR42852">
    <property type="entry name" value="THIOL:DISULFIDE INTERCHANGE PROTEIN DSBE"/>
    <property type="match status" value="1"/>
</dbReference>
<proteinExistence type="predicted"/>
<evidence type="ECO:0000313" key="2">
    <source>
        <dbReference type="EMBL" id="MDY2587131.1"/>
    </source>
</evidence>
<dbReference type="InterPro" id="IPR013740">
    <property type="entry name" value="Redoxin"/>
</dbReference>
<dbReference type="EMBL" id="JAXDAE010000006">
    <property type="protein sequence ID" value="MDY2587131.1"/>
    <property type="molecule type" value="Genomic_DNA"/>
</dbReference>
<dbReference type="PANTHER" id="PTHR42852:SF17">
    <property type="entry name" value="THIOREDOXIN-LIKE PROTEIN HI_1115"/>
    <property type="match status" value="1"/>
</dbReference>
<dbReference type="InterPro" id="IPR013766">
    <property type="entry name" value="Thioredoxin_domain"/>
</dbReference>
<comment type="caution">
    <text evidence="2">The sequence shown here is derived from an EMBL/GenBank/DDBJ whole genome shotgun (WGS) entry which is preliminary data.</text>
</comment>
<dbReference type="Gene3D" id="3.40.30.10">
    <property type="entry name" value="Glutaredoxin"/>
    <property type="match status" value="1"/>
</dbReference>
<dbReference type="InterPro" id="IPR036249">
    <property type="entry name" value="Thioredoxin-like_sf"/>
</dbReference>
<dbReference type="RefSeq" id="WP_320555503.1">
    <property type="nucleotide sequence ID" value="NZ_JAXDAE010000006.1"/>
</dbReference>
<feature type="domain" description="Thioredoxin" evidence="1">
    <location>
        <begin position="42"/>
        <end position="186"/>
    </location>
</feature>
<dbReference type="Pfam" id="PF08534">
    <property type="entry name" value="Redoxin"/>
    <property type="match status" value="1"/>
</dbReference>
<dbReference type="InterPro" id="IPR050553">
    <property type="entry name" value="Thioredoxin_ResA/DsbE_sf"/>
</dbReference>
<protein>
    <submittedName>
        <fullName evidence="2">TlpA disulfide reductase family protein</fullName>
    </submittedName>
</protein>
<evidence type="ECO:0000313" key="3">
    <source>
        <dbReference type="Proteomes" id="UP001285855"/>
    </source>
</evidence>
<name>A0ABU5EQH6_9FLAO</name>
<reference evidence="2 3" key="1">
    <citation type="submission" date="2023-11" db="EMBL/GenBank/DDBJ databases">
        <title>Winogradskyella pelagius sp. nov., isolated from coastal sediment.</title>
        <authorList>
            <person name="Li F."/>
        </authorList>
    </citation>
    <scope>NUCLEOTIDE SEQUENCE [LARGE SCALE GENOMIC DNA]</scope>
    <source>
        <strain evidence="2 3">KCTC 23502</strain>
    </source>
</reference>